<gene>
    <name evidence="2" type="ORF">LCGC14_2898240</name>
</gene>
<name>A0A0F8XV76_9ZZZZ</name>
<accession>A0A0F8XV76</accession>
<sequence length="43" mass="4611">CMDCGIEYAVELKRIEEGGIVRQKSGLHLPGEPPPPTTPFSAS</sequence>
<feature type="non-terminal residue" evidence="2">
    <location>
        <position position="1"/>
    </location>
</feature>
<proteinExistence type="predicted"/>
<organism evidence="2">
    <name type="scientific">marine sediment metagenome</name>
    <dbReference type="NCBI Taxonomy" id="412755"/>
    <lineage>
        <taxon>unclassified sequences</taxon>
        <taxon>metagenomes</taxon>
        <taxon>ecological metagenomes</taxon>
    </lineage>
</organism>
<evidence type="ECO:0000256" key="1">
    <source>
        <dbReference type="SAM" id="MobiDB-lite"/>
    </source>
</evidence>
<feature type="region of interest" description="Disordered" evidence="1">
    <location>
        <begin position="24"/>
        <end position="43"/>
    </location>
</feature>
<comment type="caution">
    <text evidence="2">The sequence shown here is derived from an EMBL/GenBank/DDBJ whole genome shotgun (WGS) entry which is preliminary data.</text>
</comment>
<protein>
    <submittedName>
        <fullName evidence="2">Uncharacterized protein</fullName>
    </submittedName>
</protein>
<feature type="compositionally biased region" description="Pro residues" evidence="1">
    <location>
        <begin position="31"/>
        <end position="43"/>
    </location>
</feature>
<reference evidence="2" key="1">
    <citation type="journal article" date="2015" name="Nature">
        <title>Complex archaea that bridge the gap between prokaryotes and eukaryotes.</title>
        <authorList>
            <person name="Spang A."/>
            <person name="Saw J.H."/>
            <person name="Jorgensen S.L."/>
            <person name="Zaremba-Niedzwiedzka K."/>
            <person name="Martijn J."/>
            <person name="Lind A.E."/>
            <person name="van Eijk R."/>
            <person name="Schleper C."/>
            <person name="Guy L."/>
            <person name="Ettema T.J."/>
        </authorList>
    </citation>
    <scope>NUCLEOTIDE SEQUENCE</scope>
</reference>
<evidence type="ECO:0000313" key="2">
    <source>
        <dbReference type="EMBL" id="KKK73002.1"/>
    </source>
</evidence>
<dbReference type="AlphaFoldDB" id="A0A0F8XV76"/>
<dbReference type="EMBL" id="LAZR01056986">
    <property type="protein sequence ID" value="KKK73002.1"/>
    <property type="molecule type" value="Genomic_DNA"/>
</dbReference>